<reference evidence="2" key="1">
    <citation type="journal article" date="2021" name="Proc. Natl. Acad. Sci. U.S.A.">
        <title>A Catalog of Tens of Thousands of Viruses from Human Metagenomes Reveals Hidden Associations with Chronic Diseases.</title>
        <authorList>
            <person name="Tisza M.J."/>
            <person name="Buck C.B."/>
        </authorList>
    </citation>
    <scope>NUCLEOTIDE SEQUENCE</scope>
    <source>
        <strain evidence="2">Ct1Jx6</strain>
    </source>
</reference>
<sequence length="176" mass="19739">MSDYKPSNLHKADVIAQLFGISVRRVQQLTQEGVIQTVRDPNGGCRKYELVSTIQSYVKYLSDKAYGREQTVDNAKLKDSKLQAEIALKESQAELHHLKTEIAKGEYISKEDVKIDYQRFFVVFKKMAMAIPSRIGGVMAGYVEPVIVRGVEKDLKLEIDNILRTFIVAGVSGDAT</sequence>
<organism evidence="2">
    <name type="scientific">Caudovirales sp. ct1Jx6</name>
    <dbReference type="NCBI Taxonomy" id="2826765"/>
    <lineage>
        <taxon>Viruses</taxon>
        <taxon>Duplodnaviria</taxon>
        <taxon>Heunggongvirae</taxon>
        <taxon>Uroviricota</taxon>
        <taxon>Caudoviricetes</taxon>
    </lineage>
</organism>
<evidence type="ECO:0000313" key="2">
    <source>
        <dbReference type="EMBL" id="DAD83062.1"/>
    </source>
</evidence>
<evidence type="ECO:0000256" key="1">
    <source>
        <dbReference type="SAM" id="Coils"/>
    </source>
</evidence>
<protein>
    <submittedName>
        <fullName evidence="2">DNA packaging protein</fullName>
    </submittedName>
</protein>
<proteinExistence type="predicted"/>
<accession>A0A8S5MLF4</accession>
<name>A0A8S5MLF4_9CAUD</name>
<keyword evidence="1" id="KW-0175">Coiled coil</keyword>
<dbReference type="EMBL" id="BK014927">
    <property type="protein sequence ID" value="DAD83062.1"/>
    <property type="molecule type" value="Genomic_DNA"/>
</dbReference>
<feature type="coiled-coil region" evidence="1">
    <location>
        <begin position="74"/>
        <end position="101"/>
    </location>
</feature>